<dbReference type="RefSeq" id="WP_009851025.1">
    <property type="nucleotide sequence ID" value="NZ_DS022295.1"/>
</dbReference>
<evidence type="ECO:0000256" key="2">
    <source>
        <dbReference type="ARBA" id="ARBA00008622"/>
    </source>
</evidence>
<feature type="transmembrane region" description="Helical" evidence="12">
    <location>
        <begin position="117"/>
        <end position="140"/>
    </location>
</feature>
<dbReference type="Proteomes" id="UP000005297">
    <property type="component" value="Unassembled WGS sequence"/>
</dbReference>
<keyword evidence="15" id="KW-1185">Reference proteome</keyword>
<evidence type="ECO:0000259" key="13">
    <source>
        <dbReference type="Pfam" id="PF01292"/>
    </source>
</evidence>
<dbReference type="InParanoid" id="Q0F3R2"/>
<dbReference type="FunCoup" id="Q0F3R2">
    <property type="interactions" value="38"/>
</dbReference>
<evidence type="ECO:0000256" key="12">
    <source>
        <dbReference type="SAM" id="Phobius"/>
    </source>
</evidence>
<keyword evidence="11 12" id="KW-0472">Membrane</keyword>
<dbReference type="GO" id="GO:0020037">
    <property type="term" value="F:heme binding"/>
    <property type="evidence" value="ECO:0007669"/>
    <property type="project" value="TreeGrafter"/>
</dbReference>
<evidence type="ECO:0000256" key="3">
    <source>
        <dbReference type="ARBA" id="ARBA00022448"/>
    </source>
</evidence>
<evidence type="ECO:0000256" key="4">
    <source>
        <dbReference type="ARBA" id="ARBA00022475"/>
    </source>
</evidence>
<dbReference type="HOGENOM" id="CLU_097472_1_0_0"/>
<reference evidence="14 15" key="1">
    <citation type="submission" date="2006-09" db="EMBL/GenBank/DDBJ databases">
        <authorList>
            <person name="Emerson D."/>
            <person name="Ferriera S."/>
            <person name="Johnson J."/>
            <person name="Kravitz S."/>
            <person name="Halpern A."/>
            <person name="Remington K."/>
            <person name="Beeson K."/>
            <person name="Tran B."/>
            <person name="Rogers Y.-H."/>
            <person name="Friedman R."/>
            <person name="Venter J.C."/>
        </authorList>
    </citation>
    <scope>NUCLEOTIDE SEQUENCE [LARGE SCALE GENOMIC DNA]</scope>
    <source>
        <strain evidence="14 15">PV-1</strain>
    </source>
</reference>
<keyword evidence="3" id="KW-0813">Transport</keyword>
<evidence type="ECO:0000256" key="7">
    <source>
        <dbReference type="ARBA" id="ARBA00022723"/>
    </source>
</evidence>
<evidence type="ECO:0000313" key="14">
    <source>
        <dbReference type="EMBL" id="EAU55879.1"/>
    </source>
</evidence>
<dbReference type="AlphaFoldDB" id="Q0F3R2"/>
<dbReference type="InterPro" id="IPR051542">
    <property type="entry name" value="Hydrogenase_cytochrome"/>
</dbReference>
<dbReference type="GO" id="GO:0005506">
    <property type="term" value="F:iron ion binding"/>
    <property type="evidence" value="ECO:0007669"/>
    <property type="project" value="InterPro"/>
</dbReference>
<dbReference type="eggNOG" id="COG4117">
    <property type="taxonomic scope" value="Bacteria"/>
</dbReference>
<evidence type="ECO:0000256" key="6">
    <source>
        <dbReference type="ARBA" id="ARBA00022692"/>
    </source>
</evidence>
<name>Q0F3R2_9PROT</name>
<feature type="domain" description="Cytochrome b561 bacterial/Ni-hydrogenase" evidence="13">
    <location>
        <begin position="9"/>
        <end position="193"/>
    </location>
</feature>
<keyword evidence="10" id="KW-0408">Iron</keyword>
<dbReference type="InterPro" id="IPR016174">
    <property type="entry name" value="Di-haem_cyt_TM"/>
</dbReference>
<evidence type="ECO:0000256" key="1">
    <source>
        <dbReference type="ARBA" id="ARBA00004651"/>
    </source>
</evidence>
<dbReference type="PANTHER" id="PTHR30485">
    <property type="entry name" value="NI/FE-HYDROGENASE 1 B-TYPE CYTOCHROME SUBUNIT"/>
    <property type="match status" value="1"/>
</dbReference>
<evidence type="ECO:0000256" key="5">
    <source>
        <dbReference type="ARBA" id="ARBA00022617"/>
    </source>
</evidence>
<protein>
    <submittedName>
        <fullName evidence="14">Hydrogenase, b-type cytochrome subunit, putative</fullName>
    </submittedName>
</protein>
<accession>Q0F3R2</accession>
<evidence type="ECO:0000256" key="11">
    <source>
        <dbReference type="ARBA" id="ARBA00023136"/>
    </source>
</evidence>
<dbReference type="STRING" id="314344.AL013_03760"/>
<keyword evidence="4" id="KW-1003">Cell membrane</keyword>
<dbReference type="InterPro" id="IPR011577">
    <property type="entry name" value="Cyt_b561_bac/Ni-Hgenase"/>
</dbReference>
<keyword evidence="9 12" id="KW-1133">Transmembrane helix</keyword>
<evidence type="ECO:0000313" key="15">
    <source>
        <dbReference type="Proteomes" id="UP000005297"/>
    </source>
</evidence>
<sequence>MSMHRIMIYTRFERLWHWLQAGAILTLLFTGLRIHGIHTLISFETAVNIHTAVATGLLVLWAFATFWLFTTGNWRHYMPTRQGLWRIVRFYSYGIFQGEHHPYRKAFWRKHNPLQAAAYLGVKVVIFPMVWISGLIYLYLVLGGTWTGLVNFPPAVALVHTLAAFALILFLMIHLYMLTIGKGFIHHVTPMIDGFDEVDLSVVEEAYLEADEPGHIKDNADG</sequence>
<evidence type="ECO:0000256" key="8">
    <source>
        <dbReference type="ARBA" id="ARBA00022982"/>
    </source>
</evidence>
<dbReference type="PANTHER" id="PTHR30485:SF1">
    <property type="entry name" value="CYTOCHROME YDHU-RELATED"/>
    <property type="match status" value="1"/>
</dbReference>
<dbReference type="GO" id="GO:0022904">
    <property type="term" value="P:respiratory electron transport chain"/>
    <property type="evidence" value="ECO:0007669"/>
    <property type="project" value="InterPro"/>
</dbReference>
<dbReference type="GO" id="GO:0005886">
    <property type="term" value="C:plasma membrane"/>
    <property type="evidence" value="ECO:0007669"/>
    <property type="project" value="UniProtKB-SubCell"/>
</dbReference>
<evidence type="ECO:0000256" key="9">
    <source>
        <dbReference type="ARBA" id="ARBA00022989"/>
    </source>
</evidence>
<feature type="transmembrane region" description="Helical" evidence="12">
    <location>
        <begin position="152"/>
        <end position="177"/>
    </location>
</feature>
<dbReference type="Pfam" id="PF01292">
    <property type="entry name" value="Ni_hydr_CYTB"/>
    <property type="match status" value="1"/>
</dbReference>
<comment type="caution">
    <text evidence="14">The sequence shown here is derived from an EMBL/GenBank/DDBJ whole genome shotgun (WGS) entry which is preliminary data.</text>
</comment>
<dbReference type="Gene3D" id="1.20.950.20">
    <property type="entry name" value="Transmembrane di-heme cytochromes, Chain C"/>
    <property type="match status" value="1"/>
</dbReference>
<keyword evidence="5" id="KW-0349">Heme</keyword>
<feature type="transmembrane region" description="Helical" evidence="12">
    <location>
        <begin position="49"/>
        <end position="69"/>
    </location>
</feature>
<proteinExistence type="inferred from homology"/>
<dbReference type="InterPro" id="IPR000516">
    <property type="entry name" value="Ni-dep_Hydgase_cyt-B"/>
</dbReference>
<dbReference type="PRINTS" id="PR00161">
    <property type="entry name" value="NIHGNASECYTB"/>
</dbReference>
<comment type="similarity">
    <text evidence="2">Belongs to the HupC/HyaC/HydC family.</text>
</comment>
<evidence type="ECO:0000256" key="10">
    <source>
        <dbReference type="ARBA" id="ARBA00023004"/>
    </source>
</evidence>
<dbReference type="EMBL" id="AATS01000001">
    <property type="protein sequence ID" value="EAU55879.1"/>
    <property type="molecule type" value="Genomic_DNA"/>
</dbReference>
<dbReference type="OrthoDB" id="1117555at2"/>
<dbReference type="SUPFAM" id="SSF81342">
    <property type="entry name" value="Transmembrane di-heme cytochromes"/>
    <property type="match status" value="1"/>
</dbReference>
<organism evidence="14 15">
    <name type="scientific">Mariprofundus ferrooxydans PV-1</name>
    <dbReference type="NCBI Taxonomy" id="314345"/>
    <lineage>
        <taxon>Bacteria</taxon>
        <taxon>Pseudomonadati</taxon>
        <taxon>Pseudomonadota</taxon>
        <taxon>Candidatius Mariprofundia</taxon>
        <taxon>Mariprofundales</taxon>
        <taxon>Mariprofundaceae</taxon>
        <taxon>Mariprofundus</taxon>
    </lineage>
</organism>
<comment type="subcellular location">
    <subcellularLocation>
        <location evidence="1">Cell membrane</location>
        <topology evidence="1">Multi-pass membrane protein</topology>
    </subcellularLocation>
</comment>
<keyword evidence="8" id="KW-0249">Electron transport</keyword>
<gene>
    <name evidence="14" type="ORF">SPV1_03643</name>
</gene>
<keyword evidence="6 12" id="KW-0812">Transmembrane</keyword>
<dbReference type="GO" id="GO:0009055">
    <property type="term" value="F:electron transfer activity"/>
    <property type="evidence" value="ECO:0007669"/>
    <property type="project" value="InterPro"/>
</dbReference>
<keyword evidence="7" id="KW-0479">Metal-binding</keyword>